<dbReference type="EMBL" id="JBHUEM010000003">
    <property type="protein sequence ID" value="MFD1735714.1"/>
    <property type="molecule type" value="Genomic_DNA"/>
</dbReference>
<feature type="transmembrane region" description="Helical" evidence="1">
    <location>
        <begin position="63"/>
        <end position="83"/>
    </location>
</feature>
<accession>A0ABW4LLW4</accession>
<comment type="caution">
    <text evidence="2">The sequence shown here is derived from an EMBL/GenBank/DDBJ whole genome shotgun (WGS) entry which is preliminary data.</text>
</comment>
<reference evidence="3" key="1">
    <citation type="journal article" date="2019" name="Int. J. Syst. Evol. Microbiol.">
        <title>The Global Catalogue of Microorganisms (GCM) 10K type strain sequencing project: providing services to taxonomists for standard genome sequencing and annotation.</title>
        <authorList>
            <consortium name="The Broad Institute Genomics Platform"/>
            <consortium name="The Broad Institute Genome Sequencing Center for Infectious Disease"/>
            <person name="Wu L."/>
            <person name="Ma J."/>
        </authorList>
    </citation>
    <scope>NUCLEOTIDE SEQUENCE [LARGE SCALE GENOMIC DNA]</scope>
    <source>
        <strain evidence="3">CCUG 49339</strain>
    </source>
</reference>
<gene>
    <name evidence="2" type="ORF">ACFSCX_03965</name>
</gene>
<keyword evidence="3" id="KW-1185">Reference proteome</keyword>
<evidence type="ECO:0000256" key="1">
    <source>
        <dbReference type="SAM" id="Phobius"/>
    </source>
</evidence>
<proteinExistence type="predicted"/>
<protein>
    <submittedName>
        <fullName evidence="2">DUF3397 domain-containing protein</fullName>
    </submittedName>
</protein>
<feature type="transmembrane region" description="Helical" evidence="1">
    <location>
        <begin position="6"/>
        <end position="26"/>
    </location>
</feature>
<dbReference type="Proteomes" id="UP001597214">
    <property type="component" value="Unassembled WGS sequence"/>
</dbReference>
<organism evidence="2 3">
    <name type="scientific">Bacillus salitolerans</name>
    <dbReference type="NCBI Taxonomy" id="1437434"/>
    <lineage>
        <taxon>Bacteria</taxon>
        <taxon>Bacillati</taxon>
        <taxon>Bacillota</taxon>
        <taxon>Bacilli</taxon>
        <taxon>Bacillales</taxon>
        <taxon>Bacillaceae</taxon>
        <taxon>Bacillus</taxon>
    </lineage>
</organism>
<keyword evidence="1" id="KW-0472">Membrane</keyword>
<dbReference type="Pfam" id="PF11877">
    <property type="entry name" value="DUF3397"/>
    <property type="match status" value="1"/>
</dbReference>
<dbReference type="RefSeq" id="WP_377926816.1">
    <property type="nucleotide sequence ID" value="NZ_JBHUEM010000003.1"/>
</dbReference>
<name>A0ABW4LLW4_9BACI</name>
<sequence>MISFFSSIIAILITVPLIGFILFFIVLRTLLSNKKKAFQYSIDITTLLLMISVYYLGFVIFNISLLSSIMIIVLLIAIIFLFLQRKINEEIHFSKVLKGVWRSTFLLFFLIHICLLIYGLSVRIWEI</sequence>
<evidence type="ECO:0000313" key="2">
    <source>
        <dbReference type="EMBL" id="MFD1735714.1"/>
    </source>
</evidence>
<feature type="transmembrane region" description="Helical" evidence="1">
    <location>
        <begin position="104"/>
        <end position="125"/>
    </location>
</feature>
<feature type="transmembrane region" description="Helical" evidence="1">
    <location>
        <begin position="38"/>
        <end position="57"/>
    </location>
</feature>
<keyword evidence="1" id="KW-0812">Transmembrane</keyword>
<evidence type="ECO:0000313" key="3">
    <source>
        <dbReference type="Proteomes" id="UP001597214"/>
    </source>
</evidence>
<dbReference type="InterPro" id="IPR024515">
    <property type="entry name" value="DUF3397"/>
</dbReference>
<keyword evidence="1" id="KW-1133">Transmembrane helix</keyword>